<feature type="non-terminal residue" evidence="4">
    <location>
        <position position="1"/>
    </location>
</feature>
<dbReference type="GO" id="GO:0006508">
    <property type="term" value="P:proteolysis"/>
    <property type="evidence" value="ECO:0007669"/>
    <property type="project" value="UniProtKB-KW"/>
</dbReference>
<dbReference type="InterPro" id="IPR051201">
    <property type="entry name" value="Chloro_Bact_Ser_Proteases"/>
</dbReference>
<dbReference type="InterPro" id="IPR009003">
    <property type="entry name" value="Peptidase_S1_PA"/>
</dbReference>
<dbReference type="SUPFAM" id="SSF50494">
    <property type="entry name" value="Trypsin-like serine proteases"/>
    <property type="match status" value="1"/>
</dbReference>
<dbReference type="Pfam" id="PF13365">
    <property type="entry name" value="Trypsin_2"/>
    <property type="match status" value="1"/>
</dbReference>
<dbReference type="PANTHER" id="PTHR43343">
    <property type="entry name" value="PEPTIDASE S12"/>
    <property type="match status" value="1"/>
</dbReference>
<reference evidence="4" key="1">
    <citation type="journal article" date="2015" name="Nature">
        <title>Complex archaea that bridge the gap between prokaryotes and eukaryotes.</title>
        <authorList>
            <person name="Spang A."/>
            <person name="Saw J.H."/>
            <person name="Jorgensen S.L."/>
            <person name="Zaremba-Niedzwiedzka K."/>
            <person name="Martijn J."/>
            <person name="Lind A.E."/>
            <person name="van Eijk R."/>
            <person name="Schleper C."/>
            <person name="Guy L."/>
            <person name="Ettema T.J."/>
        </authorList>
    </citation>
    <scope>NUCLEOTIDE SEQUENCE</scope>
</reference>
<dbReference type="Gene3D" id="2.40.10.10">
    <property type="entry name" value="Trypsin-like serine proteases"/>
    <property type="match status" value="1"/>
</dbReference>
<comment type="similarity">
    <text evidence="1">Belongs to the peptidase S1C family.</text>
</comment>
<protein>
    <recommendedName>
        <fullName evidence="5">Peptidase S1 domain-containing protein</fullName>
    </recommendedName>
</protein>
<dbReference type="EMBL" id="LAZR01002576">
    <property type="protein sequence ID" value="KKN28276.1"/>
    <property type="molecule type" value="Genomic_DNA"/>
</dbReference>
<evidence type="ECO:0000256" key="1">
    <source>
        <dbReference type="ARBA" id="ARBA00010541"/>
    </source>
</evidence>
<dbReference type="AlphaFoldDB" id="A0A0F9RTJ1"/>
<dbReference type="PRINTS" id="PR00834">
    <property type="entry name" value="PROTEASES2C"/>
</dbReference>
<sequence length="125" mass="13578">VRKTNLRPLTLTTKVEIGQPIFVIGSPFTAEFFNYVTAGIVSKVNMYVRVYGISPLIMIDAAINPGNSGGPVLNWNGEVIGIVVATYSPGIGVNLVVSSTDIAILLEEWEDVGENYEGQYKEVEK</sequence>
<organism evidence="4">
    <name type="scientific">marine sediment metagenome</name>
    <dbReference type="NCBI Taxonomy" id="412755"/>
    <lineage>
        <taxon>unclassified sequences</taxon>
        <taxon>metagenomes</taxon>
        <taxon>ecological metagenomes</taxon>
    </lineage>
</organism>
<proteinExistence type="inferred from homology"/>
<accession>A0A0F9RTJ1</accession>
<dbReference type="InterPro" id="IPR043504">
    <property type="entry name" value="Peptidase_S1_PA_chymotrypsin"/>
</dbReference>
<name>A0A0F9RTJ1_9ZZZZ</name>
<evidence type="ECO:0008006" key="5">
    <source>
        <dbReference type="Google" id="ProtNLM"/>
    </source>
</evidence>
<evidence type="ECO:0000313" key="4">
    <source>
        <dbReference type="EMBL" id="KKN28276.1"/>
    </source>
</evidence>
<dbReference type="GO" id="GO:0004252">
    <property type="term" value="F:serine-type endopeptidase activity"/>
    <property type="evidence" value="ECO:0007669"/>
    <property type="project" value="InterPro"/>
</dbReference>
<keyword evidence="3" id="KW-0378">Hydrolase</keyword>
<gene>
    <name evidence="4" type="ORF">LCGC14_0856080</name>
</gene>
<dbReference type="InterPro" id="IPR001940">
    <property type="entry name" value="Peptidase_S1C"/>
</dbReference>
<keyword evidence="2" id="KW-0645">Protease</keyword>
<evidence type="ECO:0000256" key="2">
    <source>
        <dbReference type="ARBA" id="ARBA00022670"/>
    </source>
</evidence>
<dbReference type="PANTHER" id="PTHR43343:SF3">
    <property type="entry name" value="PROTEASE DO-LIKE 8, CHLOROPLASTIC"/>
    <property type="match status" value="1"/>
</dbReference>
<comment type="caution">
    <text evidence="4">The sequence shown here is derived from an EMBL/GenBank/DDBJ whole genome shotgun (WGS) entry which is preliminary data.</text>
</comment>
<evidence type="ECO:0000256" key="3">
    <source>
        <dbReference type="ARBA" id="ARBA00022801"/>
    </source>
</evidence>